<dbReference type="GO" id="GO:0016740">
    <property type="term" value="F:transferase activity"/>
    <property type="evidence" value="ECO:0007669"/>
    <property type="project" value="UniProtKB-KW"/>
</dbReference>
<dbReference type="InterPro" id="IPR001173">
    <property type="entry name" value="Glyco_trans_2-like"/>
</dbReference>
<evidence type="ECO:0000259" key="1">
    <source>
        <dbReference type="Pfam" id="PF00535"/>
    </source>
</evidence>
<dbReference type="Gene3D" id="3.90.550.10">
    <property type="entry name" value="Spore Coat Polysaccharide Biosynthesis Protein SpsA, Chain A"/>
    <property type="match status" value="1"/>
</dbReference>
<dbReference type="SUPFAM" id="SSF53448">
    <property type="entry name" value="Nucleotide-diphospho-sugar transferases"/>
    <property type="match status" value="1"/>
</dbReference>
<protein>
    <submittedName>
        <fullName evidence="2">Glycosyltransferase</fullName>
    </submittedName>
</protein>
<dbReference type="InterPro" id="IPR029044">
    <property type="entry name" value="Nucleotide-diphossugar_trans"/>
</dbReference>
<dbReference type="Pfam" id="PF00535">
    <property type="entry name" value="Glycos_transf_2"/>
    <property type="match status" value="1"/>
</dbReference>
<dbReference type="RefSeq" id="WP_303730108.1">
    <property type="nucleotide sequence ID" value="NZ_DULP01000112.1"/>
</dbReference>
<dbReference type="Proteomes" id="UP000580830">
    <property type="component" value="Unassembled WGS sequence"/>
</dbReference>
<feature type="domain" description="Glycosyltransferase 2-like" evidence="1">
    <location>
        <begin position="8"/>
        <end position="168"/>
    </location>
</feature>
<dbReference type="AlphaFoldDB" id="A0A832PNQ4"/>
<keyword evidence="2" id="KW-0808">Transferase</keyword>
<gene>
    <name evidence="2" type="ORF">GXX24_07890</name>
</gene>
<proteinExistence type="predicted"/>
<organism evidence="2 3">
    <name type="scientific">Paracoccus solventivorans</name>
    <dbReference type="NCBI Taxonomy" id="53463"/>
    <lineage>
        <taxon>Bacteria</taxon>
        <taxon>Pseudomonadati</taxon>
        <taxon>Pseudomonadota</taxon>
        <taxon>Alphaproteobacteria</taxon>
        <taxon>Rhodobacterales</taxon>
        <taxon>Paracoccaceae</taxon>
        <taxon>Paracoccus</taxon>
    </lineage>
</organism>
<dbReference type="PANTHER" id="PTHR43685">
    <property type="entry name" value="GLYCOSYLTRANSFERASE"/>
    <property type="match status" value="1"/>
</dbReference>
<sequence length="323" mass="35644">MAPTPILSVIIPVYNAERTLRTAIDSVIMQRCHDVEIVVVDDGSTDGSWGIIESYGDRIVALRQENAGASAARNHGARVGRGRFLKFLDSDDFLFPEALEKQIEHAKGLPEGAISFGEEVSWSEELGRVSSAGRTIMFPPGSARIDRFLTALPTISAWMYPRQLFEEIGGFDVKLALLDDFDFCCRAILAGCVPCATPTLIFAYRQHETPGRISRRKSPEDFASIMSMYRDFTRRLEASELQYSKDAVAKGLAKHCWVNARTAHRHGCEDIAREMFDIARNLHGDGVAGSPIYRVIEKIVGPIRAETIGAGLKSVVAGRRGTQ</sequence>
<dbReference type="EMBL" id="DULP01000112">
    <property type="protein sequence ID" value="HHW34045.1"/>
    <property type="molecule type" value="Genomic_DNA"/>
</dbReference>
<comment type="caution">
    <text evidence="2">The sequence shown here is derived from an EMBL/GenBank/DDBJ whole genome shotgun (WGS) entry which is preliminary data.</text>
</comment>
<accession>A0A832PNQ4</accession>
<dbReference type="PANTHER" id="PTHR43685:SF11">
    <property type="entry name" value="GLYCOSYLTRANSFERASE TAGX-RELATED"/>
    <property type="match status" value="1"/>
</dbReference>
<evidence type="ECO:0000313" key="3">
    <source>
        <dbReference type="Proteomes" id="UP000580830"/>
    </source>
</evidence>
<name>A0A832PNQ4_9RHOB</name>
<reference evidence="2 3" key="1">
    <citation type="journal article" date="2020" name="Biotechnol. Biofuels">
        <title>New insights from the biogas microbiome by comprehensive genome-resolved metagenomics of nearly 1600 species originating from multiple anaerobic digesters.</title>
        <authorList>
            <person name="Campanaro S."/>
            <person name="Treu L."/>
            <person name="Rodriguez-R L.M."/>
            <person name="Kovalovszki A."/>
            <person name="Ziels R.M."/>
            <person name="Maus I."/>
            <person name="Zhu X."/>
            <person name="Kougias P.G."/>
            <person name="Basile A."/>
            <person name="Luo G."/>
            <person name="Schluter A."/>
            <person name="Konstantinidis K.T."/>
            <person name="Angelidaki I."/>
        </authorList>
    </citation>
    <scope>NUCLEOTIDE SEQUENCE [LARGE SCALE GENOMIC DNA]</scope>
    <source>
        <strain evidence="2">AS04akNAM_125</strain>
    </source>
</reference>
<dbReference type="InterPro" id="IPR050834">
    <property type="entry name" value="Glycosyltransf_2"/>
</dbReference>
<evidence type="ECO:0000313" key="2">
    <source>
        <dbReference type="EMBL" id="HHW34045.1"/>
    </source>
</evidence>